<proteinExistence type="predicted"/>
<reference evidence="2" key="1">
    <citation type="journal article" date="2020" name="Stud. Mycol.">
        <title>101 Dothideomycetes genomes: a test case for predicting lifestyles and emergence of pathogens.</title>
        <authorList>
            <person name="Haridas S."/>
            <person name="Albert R."/>
            <person name="Binder M."/>
            <person name="Bloem J."/>
            <person name="Labutti K."/>
            <person name="Salamov A."/>
            <person name="Andreopoulos B."/>
            <person name="Baker S."/>
            <person name="Barry K."/>
            <person name="Bills G."/>
            <person name="Bluhm B."/>
            <person name="Cannon C."/>
            <person name="Castanera R."/>
            <person name="Culley D."/>
            <person name="Daum C."/>
            <person name="Ezra D."/>
            <person name="Gonzalez J."/>
            <person name="Henrissat B."/>
            <person name="Kuo A."/>
            <person name="Liang C."/>
            <person name="Lipzen A."/>
            <person name="Lutzoni F."/>
            <person name="Magnuson J."/>
            <person name="Mondo S."/>
            <person name="Nolan M."/>
            <person name="Ohm R."/>
            <person name="Pangilinan J."/>
            <person name="Park H.-J."/>
            <person name="Ramirez L."/>
            <person name="Alfaro M."/>
            <person name="Sun H."/>
            <person name="Tritt A."/>
            <person name="Yoshinaga Y."/>
            <person name="Zwiers L.-H."/>
            <person name="Turgeon B."/>
            <person name="Goodwin S."/>
            <person name="Spatafora J."/>
            <person name="Crous P."/>
            <person name="Grigoriev I."/>
        </authorList>
    </citation>
    <scope>NUCLEOTIDE SEQUENCE</scope>
    <source>
        <strain evidence="2">CBS 121167</strain>
    </source>
</reference>
<dbReference type="RefSeq" id="XP_033391520.1">
    <property type="nucleotide sequence ID" value="XM_033535637.1"/>
</dbReference>
<accession>A0A6A6AUU7</accession>
<protein>
    <submittedName>
        <fullName evidence="2">Uncharacterized protein</fullName>
    </submittedName>
</protein>
<dbReference type="Proteomes" id="UP000799438">
    <property type="component" value="Unassembled WGS sequence"/>
</dbReference>
<dbReference type="AlphaFoldDB" id="A0A6A6AUU7"/>
<gene>
    <name evidence="2" type="ORF">K452DRAFT_158987</name>
</gene>
<sequence length="205" mass="21518">MIQKTPRNITGYIGTAASLSGFCPPSRRRNACVRSAVAQPASHCVPRARPALFASSLISSAAAAVSSALALLGRGEAGRALASGPGCLVARLVMLYDAMAPASLSRGVEARAALTGCEEEAGRCSGARFACARYVLHLLCSLSSADCFLFLLLEIFFSFLFRPLLFSVLPLQRTSPSVSARRAFRSNSPHPPCCARDLPPADSAS</sequence>
<evidence type="ECO:0000256" key="1">
    <source>
        <dbReference type="SAM" id="MobiDB-lite"/>
    </source>
</evidence>
<evidence type="ECO:0000313" key="2">
    <source>
        <dbReference type="EMBL" id="KAF2135802.1"/>
    </source>
</evidence>
<organism evidence="2 3">
    <name type="scientific">Aplosporella prunicola CBS 121167</name>
    <dbReference type="NCBI Taxonomy" id="1176127"/>
    <lineage>
        <taxon>Eukaryota</taxon>
        <taxon>Fungi</taxon>
        <taxon>Dikarya</taxon>
        <taxon>Ascomycota</taxon>
        <taxon>Pezizomycotina</taxon>
        <taxon>Dothideomycetes</taxon>
        <taxon>Dothideomycetes incertae sedis</taxon>
        <taxon>Botryosphaeriales</taxon>
        <taxon>Aplosporellaceae</taxon>
        <taxon>Aplosporella</taxon>
    </lineage>
</organism>
<feature type="region of interest" description="Disordered" evidence="1">
    <location>
        <begin position="182"/>
        <end position="205"/>
    </location>
</feature>
<evidence type="ECO:0000313" key="3">
    <source>
        <dbReference type="Proteomes" id="UP000799438"/>
    </source>
</evidence>
<dbReference type="EMBL" id="ML995551">
    <property type="protein sequence ID" value="KAF2135802.1"/>
    <property type="molecule type" value="Genomic_DNA"/>
</dbReference>
<name>A0A6A6AUU7_9PEZI</name>
<keyword evidence="3" id="KW-1185">Reference proteome</keyword>
<dbReference type="GeneID" id="54293131"/>